<dbReference type="InterPro" id="IPR014247">
    <property type="entry name" value="Spore_lipoprot_YhcN/YlaJ"/>
</dbReference>
<evidence type="ECO:0000313" key="2">
    <source>
        <dbReference type="EMBL" id="MBU5677281.1"/>
    </source>
</evidence>
<sequence>MKNKNILLVICIVLLVSIAAIGCRPAERPVPQPAPNQQTIDRNRTTTDNNLPDTNNMAPGNNRMTTDTDNRITTDNRTTTDNRMNGTLSDRADEIVNEVTKLKDVRSATVVITDNTALVGINLTSGTKGNLNAQIKKEVEDAVRRADRDIDRVSVTADPDLFTRIENIARDIGQGRPISGFATEVEEIIRRITPGA</sequence>
<dbReference type="RefSeq" id="WP_216417930.1">
    <property type="nucleotide sequence ID" value="NZ_JAHLQK010000005.1"/>
</dbReference>
<dbReference type="InterPro" id="IPR019076">
    <property type="entry name" value="Spore_lipoprot_YhcN/YlaJ-like"/>
</dbReference>
<feature type="region of interest" description="Disordered" evidence="1">
    <location>
        <begin position="26"/>
        <end position="85"/>
    </location>
</feature>
<protein>
    <submittedName>
        <fullName evidence="2">YhcN/YlaJ family sporulation lipoprotein</fullName>
    </submittedName>
</protein>
<reference evidence="2 3" key="1">
    <citation type="submission" date="2021-06" db="EMBL/GenBank/DDBJ databases">
        <authorList>
            <person name="Sun Q."/>
            <person name="Li D."/>
        </authorList>
    </citation>
    <scope>NUCLEOTIDE SEQUENCE [LARGE SCALE GENOMIC DNA]</scope>
    <source>
        <strain evidence="2 3">MSJ-5</strain>
    </source>
</reference>
<dbReference type="NCBIfam" id="TIGR02898">
    <property type="entry name" value="spore_YhcN_YlaJ"/>
    <property type="match status" value="1"/>
</dbReference>
<accession>A0ABS6G7A5</accession>
<proteinExistence type="predicted"/>
<keyword evidence="3" id="KW-1185">Reference proteome</keyword>
<keyword evidence="2" id="KW-0449">Lipoprotein</keyword>
<feature type="compositionally biased region" description="Basic and acidic residues" evidence="1">
    <location>
        <begin position="66"/>
        <end position="80"/>
    </location>
</feature>
<comment type="caution">
    <text evidence="2">The sequence shown here is derived from an EMBL/GenBank/DDBJ whole genome shotgun (WGS) entry which is preliminary data.</text>
</comment>
<gene>
    <name evidence="2" type="ORF">KQI88_12740</name>
</gene>
<organism evidence="2 3">
    <name type="scientific">Alkaliphilus flagellatus</name>
    <dbReference type="NCBI Taxonomy" id="2841507"/>
    <lineage>
        <taxon>Bacteria</taxon>
        <taxon>Bacillati</taxon>
        <taxon>Bacillota</taxon>
        <taxon>Clostridia</taxon>
        <taxon>Peptostreptococcales</taxon>
        <taxon>Natronincolaceae</taxon>
        <taxon>Alkaliphilus</taxon>
    </lineage>
</organism>
<name>A0ABS6G7A5_9FIRM</name>
<dbReference type="PROSITE" id="PS51257">
    <property type="entry name" value="PROKAR_LIPOPROTEIN"/>
    <property type="match status" value="1"/>
</dbReference>
<dbReference type="Pfam" id="PF09580">
    <property type="entry name" value="Spore_YhcN_YlaJ"/>
    <property type="match status" value="1"/>
</dbReference>
<feature type="compositionally biased region" description="Low complexity" evidence="1">
    <location>
        <begin position="46"/>
        <end position="65"/>
    </location>
</feature>
<dbReference type="Proteomes" id="UP000779508">
    <property type="component" value="Unassembled WGS sequence"/>
</dbReference>
<evidence type="ECO:0000256" key="1">
    <source>
        <dbReference type="SAM" id="MobiDB-lite"/>
    </source>
</evidence>
<dbReference type="EMBL" id="JAHLQK010000005">
    <property type="protein sequence ID" value="MBU5677281.1"/>
    <property type="molecule type" value="Genomic_DNA"/>
</dbReference>
<evidence type="ECO:0000313" key="3">
    <source>
        <dbReference type="Proteomes" id="UP000779508"/>
    </source>
</evidence>